<evidence type="ECO:0000256" key="2">
    <source>
        <dbReference type="ARBA" id="ARBA00009124"/>
    </source>
</evidence>
<evidence type="ECO:0000256" key="12">
    <source>
        <dbReference type="ARBA" id="ARBA00030816"/>
    </source>
</evidence>
<dbReference type="InterPro" id="IPR008930">
    <property type="entry name" value="Terpenoid_cyclase/PrenylTrfase"/>
</dbReference>
<protein>
    <recommendedName>
        <fullName evidence="16">Large ribosomal subunit protein eL27</fullName>
        <ecNumber evidence="4">2.5.1.60</ecNumber>
    </recommendedName>
    <alternativeName>
        <fullName evidence="17">60S ribosomal protein L27</fullName>
    </alternativeName>
    <alternativeName>
        <fullName evidence="12">Geranylgeranyl transferase type II subunit beta</fullName>
    </alternativeName>
    <alternativeName>
        <fullName evidence="14">Rab geranyl-geranyltransferase subunit beta</fullName>
    </alternativeName>
    <alternativeName>
        <fullName evidence="13">Rab geranylgeranyltransferase subunit beta</fullName>
    </alternativeName>
    <alternativeName>
        <fullName evidence="15">Type II protein geranyl-geranyltransferase subunit beta</fullName>
    </alternativeName>
</protein>
<evidence type="ECO:0000256" key="6">
    <source>
        <dbReference type="ARBA" id="ARBA00022679"/>
    </source>
</evidence>
<evidence type="ECO:0000256" key="7">
    <source>
        <dbReference type="ARBA" id="ARBA00022723"/>
    </source>
</evidence>
<feature type="domain" description="Prenyltransferase alpha-alpha toroid" evidence="20">
    <location>
        <begin position="27"/>
        <end position="197"/>
    </location>
</feature>
<dbReference type="CDD" id="cd06090">
    <property type="entry name" value="KOW_RPL27"/>
    <property type="match status" value="1"/>
</dbReference>
<name>A0A914GSR2_GLORO</name>
<evidence type="ECO:0000256" key="3">
    <source>
        <dbReference type="ARBA" id="ARBA00010497"/>
    </source>
</evidence>
<comment type="catalytic activity">
    <reaction evidence="18">
        <text>geranylgeranyl diphosphate + L-cysteinyl-[protein] = S-geranylgeranyl-L-cysteinyl-[protein] + diphosphate</text>
        <dbReference type="Rhea" id="RHEA:21240"/>
        <dbReference type="Rhea" id="RHEA-COMP:10131"/>
        <dbReference type="Rhea" id="RHEA-COMP:11537"/>
        <dbReference type="ChEBI" id="CHEBI:29950"/>
        <dbReference type="ChEBI" id="CHEBI:33019"/>
        <dbReference type="ChEBI" id="CHEBI:57533"/>
        <dbReference type="ChEBI" id="CHEBI:86021"/>
        <dbReference type="EC" id="2.5.1.60"/>
    </reaction>
</comment>
<dbReference type="Gene3D" id="1.50.10.20">
    <property type="match status" value="1"/>
</dbReference>
<evidence type="ECO:0000256" key="19">
    <source>
        <dbReference type="SAM" id="MobiDB-lite"/>
    </source>
</evidence>
<feature type="region of interest" description="Disordered" evidence="19">
    <location>
        <begin position="448"/>
        <end position="495"/>
    </location>
</feature>
<comment type="similarity">
    <text evidence="2">Belongs to the eukaryotic ribosomal protein eL27 family.</text>
</comment>
<dbReference type="GO" id="GO:0006412">
    <property type="term" value="P:translation"/>
    <property type="evidence" value="ECO:0007669"/>
    <property type="project" value="InterPro"/>
</dbReference>
<keyword evidence="7" id="KW-0479">Metal-binding</keyword>
<dbReference type="EC" id="2.5.1.60" evidence="4"/>
<evidence type="ECO:0000313" key="22">
    <source>
        <dbReference type="Proteomes" id="UP000887572"/>
    </source>
</evidence>
<evidence type="ECO:0000313" key="23">
    <source>
        <dbReference type="WBParaSite" id="Gr19_v10_g10413.t1"/>
    </source>
</evidence>
<evidence type="ECO:0000256" key="15">
    <source>
        <dbReference type="ARBA" id="ARBA00032766"/>
    </source>
</evidence>
<evidence type="ECO:0000259" key="21">
    <source>
        <dbReference type="Pfam" id="PF00467"/>
    </source>
</evidence>
<dbReference type="Gene3D" id="2.30.30.770">
    <property type="match status" value="2"/>
</dbReference>
<dbReference type="InterPro" id="IPR045089">
    <property type="entry name" value="PGGT1B-like"/>
</dbReference>
<keyword evidence="22" id="KW-1185">Reference proteome</keyword>
<dbReference type="InterPro" id="IPR001141">
    <property type="entry name" value="Ribosomal_eL27"/>
</dbReference>
<evidence type="ECO:0000256" key="9">
    <source>
        <dbReference type="ARBA" id="ARBA00022833"/>
    </source>
</evidence>
<evidence type="ECO:0000256" key="13">
    <source>
        <dbReference type="ARBA" id="ARBA00031218"/>
    </source>
</evidence>
<dbReference type="GO" id="GO:0005968">
    <property type="term" value="C:Rab-protein geranylgeranyltransferase complex"/>
    <property type="evidence" value="ECO:0007669"/>
    <property type="project" value="TreeGrafter"/>
</dbReference>
<keyword evidence="8" id="KW-0677">Repeat</keyword>
<evidence type="ECO:0000256" key="14">
    <source>
        <dbReference type="ARBA" id="ARBA00032712"/>
    </source>
</evidence>
<dbReference type="GO" id="GO:0004663">
    <property type="term" value="F:Rab geranylgeranyltransferase activity"/>
    <property type="evidence" value="ECO:0007669"/>
    <property type="project" value="UniProtKB-EC"/>
</dbReference>
<dbReference type="GO" id="GO:0003735">
    <property type="term" value="F:structural constituent of ribosome"/>
    <property type="evidence" value="ECO:0007669"/>
    <property type="project" value="InterPro"/>
</dbReference>
<dbReference type="InterPro" id="IPR005824">
    <property type="entry name" value="KOW"/>
</dbReference>
<comment type="similarity">
    <text evidence="3">Belongs to the protein prenyltransferase subunit beta family.</text>
</comment>
<dbReference type="AlphaFoldDB" id="A0A914GSR2"/>
<evidence type="ECO:0000256" key="10">
    <source>
        <dbReference type="ARBA" id="ARBA00022980"/>
    </source>
</evidence>
<dbReference type="GO" id="GO:1990904">
    <property type="term" value="C:ribonucleoprotein complex"/>
    <property type="evidence" value="ECO:0007669"/>
    <property type="project" value="UniProtKB-KW"/>
</dbReference>
<reference evidence="23" key="1">
    <citation type="submission" date="2022-11" db="UniProtKB">
        <authorList>
            <consortium name="WormBaseParasite"/>
        </authorList>
    </citation>
    <scope>IDENTIFICATION</scope>
</reference>
<dbReference type="InterPro" id="IPR008991">
    <property type="entry name" value="Translation_prot_SH3-like_sf"/>
</dbReference>
<dbReference type="InterPro" id="IPR001330">
    <property type="entry name" value="Prenyltrans"/>
</dbReference>
<evidence type="ECO:0000256" key="18">
    <source>
        <dbReference type="ARBA" id="ARBA00047658"/>
    </source>
</evidence>
<dbReference type="Pfam" id="PF01777">
    <property type="entry name" value="Ribosomal_L27e"/>
    <property type="match status" value="1"/>
</dbReference>
<evidence type="ECO:0000256" key="16">
    <source>
        <dbReference type="ARBA" id="ARBA00035224"/>
    </source>
</evidence>
<evidence type="ECO:0000256" key="4">
    <source>
        <dbReference type="ARBA" id="ARBA00012656"/>
    </source>
</evidence>
<accession>A0A914GSR2</accession>
<keyword evidence="6" id="KW-0808">Transferase</keyword>
<feature type="domain" description="KOW" evidence="21">
    <location>
        <begin position="230"/>
        <end position="254"/>
    </location>
</feature>
<dbReference type="CDD" id="cd02894">
    <property type="entry name" value="GGTase-II"/>
    <property type="match status" value="1"/>
</dbReference>
<dbReference type="Pfam" id="PF00467">
    <property type="entry name" value="KOW"/>
    <property type="match status" value="1"/>
</dbReference>
<organism evidence="22 23">
    <name type="scientific">Globodera rostochiensis</name>
    <name type="common">Golden nematode worm</name>
    <name type="synonym">Heterodera rostochiensis</name>
    <dbReference type="NCBI Taxonomy" id="31243"/>
    <lineage>
        <taxon>Eukaryota</taxon>
        <taxon>Metazoa</taxon>
        <taxon>Ecdysozoa</taxon>
        <taxon>Nematoda</taxon>
        <taxon>Chromadorea</taxon>
        <taxon>Rhabditida</taxon>
        <taxon>Tylenchina</taxon>
        <taxon>Tylenchomorpha</taxon>
        <taxon>Tylenchoidea</taxon>
        <taxon>Heteroderidae</taxon>
        <taxon>Heteroderinae</taxon>
        <taxon>Globodera</taxon>
    </lineage>
</organism>
<feature type="compositionally biased region" description="Polar residues" evidence="19">
    <location>
        <begin position="448"/>
        <end position="479"/>
    </location>
</feature>
<keyword evidence="9" id="KW-0862">Zinc</keyword>
<dbReference type="InterPro" id="IPR026873">
    <property type="entry name" value="Ptb1"/>
</dbReference>
<dbReference type="InterPro" id="IPR041991">
    <property type="entry name" value="Ribosomal_eL27_KOW"/>
</dbReference>
<evidence type="ECO:0000256" key="1">
    <source>
        <dbReference type="ARBA" id="ARBA00001947"/>
    </source>
</evidence>
<keyword evidence="5" id="KW-0637">Prenyltransferase</keyword>
<evidence type="ECO:0000256" key="8">
    <source>
        <dbReference type="ARBA" id="ARBA00022737"/>
    </source>
</evidence>
<dbReference type="PANTHER" id="PTHR11774:SF11">
    <property type="entry name" value="GERANYLGERANYL TRANSFERASE TYPE-2 SUBUNIT BETA"/>
    <property type="match status" value="1"/>
</dbReference>
<dbReference type="Pfam" id="PF00432">
    <property type="entry name" value="Prenyltrans"/>
    <property type="match status" value="1"/>
</dbReference>
<proteinExistence type="inferred from homology"/>
<keyword evidence="10" id="KW-0689">Ribosomal protein</keyword>
<keyword evidence="11" id="KW-0687">Ribonucleoprotein</keyword>
<evidence type="ECO:0000259" key="20">
    <source>
        <dbReference type="Pfam" id="PF00432"/>
    </source>
</evidence>
<sequence length="533" mass="58831">MLIFPNKNSYEYIMAEYLRMSGIYWCVAALKNGDGGFAAADGHDSHLLHTLSAIQVAVIIKKLEIVDLNGAVNFIKSLQQEDGSFAGDRGGEIDTRFSFCAIAALYFLNRLDSIDLPKAVEFVTKCYNFDGGFGTRPGSESHAGQVYCCLGTLAICGSLELIDVERTASWLAERQCPSGGLCGRPEKLPDVCYSWMTRRVGSRIDLATSRTPSTLFLRSVQKMGKIMKQGRVVIVLNGRYAGRKAVVVKSYDEGSSERPYGHALIAGIDKYPLKVTKKMGKKKHLLPTRCIFEADLDKSLVNKEWIKEPRKKKNAILSVKKELETNYKAGKIVLTVKKSTICKMQSMTICTPVYLSRVIDASISHTCKVDQPFWILDDEKTSTNGCESQLCMDIDERSLDDGSKNDFDIEDVSVVQRIGSSSNGDNADACELNEESSHIEDVSVGQRMGSSANVDSASTCEFNEQSQESPQSTFRQLSAVSGGVNEPSGRCKEQTAETWPSFIGAPKLKKTLRKNHLRSFPMKIPLKLPGELT</sequence>
<dbReference type="InterPro" id="IPR038655">
    <property type="entry name" value="Ribosomal_eL27_sf"/>
</dbReference>
<dbReference type="PANTHER" id="PTHR11774">
    <property type="entry name" value="GERANYLGERANYL TRANSFERASE TYPE BETA SUBUNIT"/>
    <property type="match status" value="1"/>
</dbReference>
<dbReference type="SUPFAM" id="SSF48239">
    <property type="entry name" value="Terpenoid cyclases/Protein prenyltransferases"/>
    <property type="match status" value="1"/>
</dbReference>
<evidence type="ECO:0000256" key="17">
    <source>
        <dbReference type="ARBA" id="ARBA00035329"/>
    </source>
</evidence>
<dbReference type="SUPFAM" id="SSF50104">
    <property type="entry name" value="Translation proteins SH3-like domain"/>
    <property type="match status" value="1"/>
</dbReference>
<evidence type="ECO:0000256" key="11">
    <source>
        <dbReference type="ARBA" id="ARBA00023274"/>
    </source>
</evidence>
<dbReference type="GO" id="GO:0046872">
    <property type="term" value="F:metal ion binding"/>
    <property type="evidence" value="ECO:0007669"/>
    <property type="project" value="UniProtKB-KW"/>
</dbReference>
<comment type="cofactor">
    <cofactor evidence="1">
        <name>Zn(2+)</name>
        <dbReference type="ChEBI" id="CHEBI:29105"/>
    </cofactor>
</comment>
<dbReference type="WBParaSite" id="Gr19_v10_g10413.t1">
    <property type="protein sequence ID" value="Gr19_v10_g10413.t1"/>
    <property type="gene ID" value="Gr19_v10_g10413"/>
</dbReference>
<evidence type="ECO:0000256" key="5">
    <source>
        <dbReference type="ARBA" id="ARBA00022602"/>
    </source>
</evidence>
<dbReference type="GO" id="GO:0005840">
    <property type="term" value="C:ribosome"/>
    <property type="evidence" value="ECO:0007669"/>
    <property type="project" value="UniProtKB-KW"/>
</dbReference>
<dbReference type="Proteomes" id="UP000887572">
    <property type="component" value="Unplaced"/>
</dbReference>